<protein>
    <submittedName>
        <fullName evidence="3">Uncharacterized protein</fullName>
    </submittedName>
</protein>
<feature type="transmembrane region" description="Helical" evidence="2">
    <location>
        <begin position="58"/>
        <end position="79"/>
    </location>
</feature>
<keyword evidence="2" id="KW-0812">Transmembrane</keyword>
<reference evidence="3" key="1">
    <citation type="journal article" date="2020" name="Stud. Mycol.">
        <title>101 Dothideomycetes genomes: a test case for predicting lifestyles and emergence of pathogens.</title>
        <authorList>
            <person name="Haridas S."/>
            <person name="Albert R."/>
            <person name="Binder M."/>
            <person name="Bloem J."/>
            <person name="Labutti K."/>
            <person name="Salamov A."/>
            <person name="Andreopoulos B."/>
            <person name="Baker S."/>
            <person name="Barry K."/>
            <person name="Bills G."/>
            <person name="Bluhm B."/>
            <person name="Cannon C."/>
            <person name="Castanera R."/>
            <person name="Culley D."/>
            <person name="Daum C."/>
            <person name="Ezra D."/>
            <person name="Gonzalez J."/>
            <person name="Henrissat B."/>
            <person name="Kuo A."/>
            <person name="Liang C."/>
            <person name="Lipzen A."/>
            <person name="Lutzoni F."/>
            <person name="Magnuson J."/>
            <person name="Mondo S."/>
            <person name="Nolan M."/>
            <person name="Ohm R."/>
            <person name="Pangilinan J."/>
            <person name="Park H.-J."/>
            <person name="Ramirez L."/>
            <person name="Alfaro M."/>
            <person name="Sun H."/>
            <person name="Tritt A."/>
            <person name="Yoshinaga Y."/>
            <person name="Zwiers L.-H."/>
            <person name="Turgeon B."/>
            <person name="Goodwin S."/>
            <person name="Spatafora J."/>
            <person name="Crous P."/>
            <person name="Grigoriev I."/>
        </authorList>
    </citation>
    <scope>NUCLEOTIDE SEQUENCE</scope>
    <source>
        <strain evidence="3">CBS 116435</strain>
    </source>
</reference>
<sequence length="112" mass="12252">MPLPTIMEYSDKMPFLEAGTTSDSNVDIHYDGACREDIEADYAELHLSRKSIQRPWKVAAYSSIALNVLLILALVGFYYHTPSFPFPHPPSPSSPASTGLTSSTPPVGQSPR</sequence>
<name>A0A9P4QBB3_9PEZI</name>
<accession>A0A9P4QBB3</accession>
<feature type="compositionally biased region" description="Low complexity" evidence="1">
    <location>
        <begin position="94"/>
        <end position="106"/>
    </location>
</feature>
<evidence type="ECO:0000256" key="1">
    <source>
        <dbReference type="SAM" id="MobiDB-lite"/>
    </source>
</evidence>
<dbReference type="AlphaFoldDB" id="A0A9P4QBB3"/>
<gene>
    <name evidence="3" type="ORF">K431DRAFT_291946</name>
</gene>
<feature type="region of interest" description="Disordered" evidence="1">
    <location>
        <begin position="88"/>
        <end position="112"/>
    </location>
</feature>
<evidence type="ECO:0000313" key="3">
    <source>
        <dbReference type="EMBL" id="KAF2724037.1"/>
    </source>
</evidence>
<dbReference type="EMBL" id="MU003773">
    <property type="protein sequence ID" value="KAF2724037.1"/>
    <property type="molecule type" value="Genomic_DNA"/>
</dbReference>
<dbReference type="Proteomes" id="UP000799441">
    <property type="component" value="Unassembled WGS sequence"/>
</dbReference>
<proteinExistence type="predicted"/>
<organism evidence="3 4">
    <name type="scientific">Polychaeton citri CBS 116435</name>
    <dbReference type="NCBI Taxonomy" id="1314669"/>
    <lineage>
        <taxon>Eukaryota</taxon>
        <taxon>Fungi</taxon>
        <taxon>Dikarya</taxon>
        <taxon>Ascomycota</taxon>
        <taxon>Pezizomycotina</taxon>
        <taxon>Dothideomycetes</taxon>
        <taxon>Dothideomycetidae</taxon>
        <taxon>Capnodiales</taxon>
        <taxon>Capnodiaceae</taxon>
        <taxon>Polychaeton</taxon>
    </lineage>
</organism>
<keyword evidence="4" id="KW-1185">Reference proteome</keyword>
<keyword evidence="2" id="KW-0472">Membrane</keyword>
<evidence type="ECO:0000256" key="2">
    <source>
        <dbReference type="SAM" id="Phobius"/>
    </source>
</evidence>
<keyword evidence="2" id="KW-1133">Transmembrane helix</keyword>
<comment type="caution">
    <text evidence="3">The sequence shown here is derived from an EMBL/GenBank/DDBJ whole genome shotgun (WGS) entry which is preliminary data.</text>
</comment>
<evidence type="ECO:0000313" key="4">
    <source>
        <dbReference type="Proteomes" id="UP000799441"/>
    </source>
</evidence>